<sequence length="59" mass="6538">MTVPQSGGQWRKSSYSANTENCVEIRTRRDADIRDSKNPDAGRITVPRSALTAFVDALK</sequence>
<gene>
    <name evidence="2" type="ORF">EV191_10415</name>
</gene>
<dbReference type="Proteomes" id="UP000294911">
    <property type="component" value="Unassembled WGS sequence"/>
</dbReference>
<comment type="caution">
    <text evidence="2">The sequence shown here is derived from an EMBL/GenBank/DDBJ whole genome shotgun (WGS) entry which is preliminary data.</text>
</comment>
<dbReference type="Pfam" id="PF04149">
    <property type="entry name" value="DUF397"/>
    <property type="match status" value="1"/>
</dbReference>
<dbReference type="AlphaFoldDB" id="A0A4R2QWW5"/>
<evidence type="ECO:0000313" key="2">
    <source>
        <dbReference type="EMBL" id="TCP53448.1"/>
    </source>
</evidence>
<accession>A0A4R2QWW5</accession>
<dbReference type="RefSeq" id="WP_132877182.1">
    <property type="nucleotide sequence ID" value="NZ_SLXQ01000004.1"/>
</dbReference>
<dbReference type="EMBL" id="SLXQ01000004">
    <property type="protein sequence ID" value="TCP53448.1"/>
    <property type="molecule type" value="Genomic_DNA"/>
</dbReference>
<dbReference type="InterPro" id="IPR007278">
    <property type="entry name" value="DUF397"/>
</dbReference>
<feature type="domain" description="DUF397" evidence="1">
    <location>
        <begin position="9"/>
        <end position="59"/>
    </location>
</feature>
<name>A0A4R2QWW5_9PSEU</name>
<protein>
    <submittedName>
        <fullName evidence="2">Uncharacterized protein DUF397</fullName>
    </submittedName>
</protein>
<evidence type="ECO:0000313" key="3">
    <source>
        <dbReference type="Proteomes" id="UP000294911"/>
    </source>
</evidence>
<organism evidence="2 3">
    <name type="scientific">Tamaricihabitans halophyticus</name>
    <dbReference type="NCBI Taxonomy" id="1262583"/>
    <lineage>
        <taxon>Bacteria</taxon>
        <taxon>Bacillati</taxon>
        <taxon>Actinomycetota</taxon>
        <taxon>Actinomycetes</taxon>
        <taxon>Pseudonocardiales</taxon>
        <taxon>Pseudonocardiaceae</taxon>
        <taxon>Tamaricihabitans</taxon>
    </lineage>
</organism>
<proteinExistence type="predicted"/>
<dbReference type="OrthoDB" id="4557871at2"/>
<reference evidence="2 3" key="1">
    <citation type="submission" date="2019-03" db="EMBL/GenBank/DDBJ databases">
        <title>Genomic Encyclopedia of Type Strains, Phase IV (KMG-IV): sequencing the most valuable type-strain genomes for metagenomic binning, comparative biology and taxonomic classification.</title>
        <authorList>
            <person name="Goeker M."/>
        </authorList>
    </citation>
    <scope>NUCLEOTIDE SEQUENCE [LARGE SCALE GENOMIC DNA]</scope>
    <source>
        <strain evidence="2 3">DSM 45765</strain>
    </source>
</reference>
<keyword evidence="3" id="KW-1185">Reference proteome</keyword>
<evidence type="ECO:0000259" key="1">
    <source>
        <dbReference type="Pfam" id="PF04149"/>
    </source>
</evidence>